<evidence type="ECO:0000313" key="3">
    <source>
        <dbReference type="Proteomes" id="UP000037755"/>
    </source>
</evidence>
<keyword evidence="3" id="KW-1185">Reference proteome</keyword>
<protein>
    <submittedName>
        <fullName evidence="2">Epimerase</fullName>
    </submittedName>
</protein>
<evidence type="ECO:0000313" key="2">
    <source>
        <dbReference type="EMBL" id="KOS08072.1"/>
    </source>
</evidence>
<dbReference type="SUPFAM" id="SSF51735">
    <property type="entry name" value="NAD(P)-binding Rossmann-fold domains"/>
    <property type="match status" value="1"/>
</dbReference>
<sequence length="296" mass="33953">MKKNIGKRVAVTGGHGKVGRVAVPYLKSLGYEVFVIDKDYADTLEEPFIKADITDFGQALDALSSKDMDAYGHPEPKAFDVIVHLASMAHPRMTTDSEEFRVNMLATYNVFESARRLGIKNIVWSASEVALGVPFDKTDPPYFPVDESYRLRGYNAYSLTKVLGEEMAKQFCLNDPQLRITCLRLSNVINTEEYPKFETWQDDPTVRLWNVWTYIDNRDAAQAIECAIRYDKRGKDEFFIGNNETVMRRPTEDLVNQYFPDVEKKRSFEGNEAVISNKKAKDVLGYQPQYPWEEQV</sequence>
<dbReference type="InterPro" id="IPR001509">
    <property type="entry name" value="Epimerase_deHydtase"/>
</dbReference>
<dbReference type="AlphaFoldDB" id="A0A0N0RR39"/>
<dbReference type="EMBL" id="LIYD01000005">
    <property type="protein sequence ID" value="KOS08072.1"/>
    <property type="molecule type" value="Genomic_DNA"/>
</dbReference>
<dbReference type="Proteomes" id="UP000037755">
    <property type="component" value="Unassembled WGS sequence"/>
</dbReference>
<dbReference type="STRING" id="1202724.AM493_19990"/>
<dbReference type="PANTHER" id="PTHR43245">
    <property type="entry name" value="BIFUNCTIONAL POLYMYXIN RESISTANCE PROTEIN ARNA"/>
    <property type="match status" value="1"/>
</dbReference>
<gene>
    <name evidence="2" type="ORF">AM493_19990</name>
</gene>
<dbReference type="Gene3D" id="3.40.50.720">
    <property type="entry name" value="NAD(P)-binding Rossmann-like Domain"/>
    <property type="match status" value="1"/>
</dbReference>
<dbReference type="PATRIC" id="fig|1202724.3.peg.4140"/>
<dbReference type="InterPro" id="IPR050177">
    <property type="entry name" value="Lipid_A_modif_metabolic_enz"/>
</dbReference>
<dbReference type="Pfam" id="PF01370">
    <property type="entry name" value="Epimerase"/>
    <property type="match status" value="1"/>
</dbReference>
<feature type="domain" description="NAD-dependent epimerase/dehydratase" evidence="1">
    <location>
        <begin position="9"/>
        <end position="192"/>
    </location>
</feature>
<dbReference type="OrthoDB" id="329806at2"/>
<evidence type="ECO:0000259" key="1">
    <source>
        <dbReference type="Pfam" id="PF01370"/>
    </source>
</evidence>
<organism evidence="2 3">
    <name type="scientific">Flavobacterium akiainvivens</name>
    <dbReference type="NCBI Taxonomy" id="1202724"/>
    <lineage>
        <taxon>Bacteria</taxon>
        <taxon>Pseudomonadati</taxon>
        <taxon>Bacteroidota</taxon>
        <taxon>Flavobacteriia</taxon>
        <taxon>Flavobacteriales</taxon>
        <taxon>Flavobacteriaceae</taxon>
        <taxon>Flavobacterium</taxon>
    </lineage>
</organism>
<comment type="caution">
    <text evidence="2">The sequence shown here is derived from an EMBL/GenBank/DDBJ whole genome shotgun (WGS) entry which is preliminary data.</text>
</comment>
<dbReference type="PANTHER" id="PTHR43245:SF55">
    <property type="entry name" value="NAD(P)-BINDING DOMAIN-CONTAINING PROTEIN"/>
    <property type="match status" value="1"/>
</dbReference>
<reference evidence="2 3" key="1">
    <citation type="submission" date="2015-08" db="EMBL/GenBank/DDBJ databases">
        <title>Whole genome sequence of Flavobacterium akiainvivens IK-1T, from decaying Wikstroemia oahuensis, an endemic Hawaiian shrub.</title>
        <authorList>
            <person name="Wan X."/>
            <person name="Hou S."/>
            <person name="Saito J."/>
            <person name="Donachie S."/>
        </authorList>
    </citation>
    <scope>NUCLEOTIDE SEQUENCE [LARGE SCALE GENOMIC DNA]</scope>
    <source>
        <strain evidence="2 3">IK-1</strain>
    </source>
</reference>
<dbReference type="InterPro" id="IPR036291">
    <property type="entry name" value="NAD(P)-bd_dom_sf"/>
</dbReference>
<proteinExistence type="predicted"/>
<accession>A0A0N0RR39</accession>
<dbReference type="RefSeq" id="WP_054409885.1">
    <property type="nucleotide sequence ID" value="NZ_FOYA01000017.1"/>
</dbReference>
<name>A0A0N0RR39_9FLAO</name>
<dbReference type="CDD" id="cd08946">
    <property type="entry name" value="SDR_e"/>
    <property type="match status" value="1"/>
</dbReference>